<feature type="compositionally biased region" description="Low complexity" evidence="1">
    <location>
        <begin position="195"/>
        <end position="209"/>
    </location>
</feature>
<feature type="compositionally biased region" description="Gly residues" evidence="1">
    <location>
        <begin position="247"/>
        <end position="256"/>
    </location>
</feature>
<keyword evidence="3" id="KW-1185">Reference proteome</keyword>
<comment type="caution">
    <text evidence="2">The sequence shown here is derived from an EMBL/GenBank/DDBJ whole genome shotgun (WGS) entry which is preliminary data.</text>
</comment>
<feature type="compositionally biased region" description="Basic and acidic residues" evidence="1">
    <location>
        <begin position="170"/>
        <end position="183"/>
    </location>
</feature>
<feature type="region of interest" description="Disordered" evidence="1">
    <location>
        <begin position="1"/>
        <end position="29"/>
    </location>
</feature>
<organism evidence="2 3">
    <name type="scientific">Micromonospora andamanensis</name>
    <dbReference type="NCBI Taxonomy" id="1287068"/>
    <lineage>
        <taxon>Bacteria</taxon>
        <taxon>Bacillati</taxon>
        <taxon>Actinomycetota</taxon>
        <taxon>Actinomycetes</taxon>
        <taxon>Micromonosporales</taxon>
        <taxon>Micromonosporaceae</taxon>
        <taxon>Micromonospora</taxon>
    </lineage>
</organism>
<evidence type="ECO:0000256" key="1">
    <source>
        <dbReference type="SAM" id="MobiDB-lite"/>
    </source>
</evidence>
<feature type="region of interest" description="Disordered" evidence="1">
    <location>
        <begin position="170"/>
        <end position="189"/>
    </location>
</feature>
<dbReference type="EMBL" id="BOOZ01000016">
    <property type="protein sequence ID" value="GIJ10049.1"/>
    <property type="molecule type" value="Genomic_DNA"/>
</dbReference>
<reference evidence="2 3" key="1">
    <citation type="submission" date="2021-01" db="EMBL/GenBank/DDBJ databases">
        <title>Whole genome shotgun sequence of Verrucosispora andamanensis NBRC 109075.</title>
        <authorList>
            <person name="Komaki H."/>
            <person name="Tamura T."/>
        </authorList>
    </citation>
    <scope>NUCLEOTIDE SEQUENCE [LARGE SCALE GENOMIC DNA]</scope>
    <source>
        <strain evidence="2 3">NBRC 109075</strain>
    </source>
</reference>
<name>A0ABQ4HWM6_9ACTN</name>
<feature type="compositionally biased region" description="Basic and acidic residues" evidence="1">
    <location>
        <begin position="210"/>
        <end position="220"/>
    </location>
</feature>
<proteinExistence type="predicted"/>
<feature type="region of interest" description="Disordered" evidence="1">
    <location>
        <begin position="195"/>
        <end position="256"/>
    </location>
</feature>
<feature type="region of interest" description="Disordered" evidence="1">
    <location>
        <begin position="133"/>
        <end position="160"/>
    </location>
</feature>
<accession>A0ABQ4HWM6</accession>
<evidence type="ECO:0000313" key="3">
    <source>
        <dbReference type="Proteomes" id="UP000647017"/>
    </source>
</evidence>
<dbReference type="Proteomes" id="UP000647017">
    <property type="component" value="Unassembled WGS sequence"/>
</dbReference>
<evidence type="ECO:0000313" key="2">
    <source>
        <dbReference type="EMBL" id="GIJ10049.1"/>
    </source>
</evidence>
<sequence length="256" mass="25139">MRRSDASGDPAAAVEEPSMGATDPGTAREEAERLVATLLATVRLAAANPAAVPLGPLGGIVTGVLGHNEAPAGTSAATGGGFATGAAECCVCPVCRGIAALRDPSPEFAERLATGAGDLAAGLASFLRAFTPTEPGPGPAAEPATGYAADASGTASADPYGDHVWREATRTGHDSQPAPERDVWSAATRAEDVAVPAAAPVDAAGPVASAERRTSTERRVVPASRVPDGEPVPGDEPAPDGSAVPGGRQGAPGDGA</sequence>
<protein>
    <submittedName>
        <fullName evidence="2">Uncharacterized protein</fullName>
    </submittedName>
</protein>
<gene>
    <name evidence="2" type="ORF">Van01_32630</name>
</gene>